<dbReference type="InterPro" id="IPR003593">
    <property type="entry name" value="AAA+_ATPase"/>
</dbReference>
<dbReference type="SMART" id="SM00382">
    <property type="entry name" value="AAA"/>
    <property type="match status" value="1"/>
</dbReference>
<dbReference type="GO" id="GO:0005886">
    <property type="term" value="C:plasma membrane"/>
    <property type="evidence" value="ECO:0007669"/>
    <property type="project" value="TreeGrafter"/>
</dbReference>
<evidence type="ECO:0000259" key="4">
    <source>
        <dbReference type="PROSITE" id="PS00662"/>
    </source>
</evidence>
<dbReference type="SUPFAM" id="SSF160246">
    <property type="entry name" value="EspE N-terminal domain-like"/>
    <property type="match status" value="1"/>
</dbReference>
<dbReference type="Pfam" id="PF05157">
    <property type="entry name" value="MshEN"/>
    <property type="match status" value="1"/>
</dbReference>
<dbReference type="PANTHER" id="PTHR30258:SF29">
    <property type="entry name" value="MSHA PILUS ASSEMBLY ATPASE MSHE"/>
    <property type="match status" value="1"/>
</dbReference>
<dbReference type="CDD" id="cd01129">
    <property type="entry name" value="PulE-GspE-like"/>
    <property type="match status" value="1"/>
</dbReference>
<name>A0AAE3L2F6_9GAMM</name>
<evidence type="ECO:0000256" key="2">
    <source>
        <dbReference type="ARBA" id="ARBA00022741"/>
    </source>
</evidence>
<gene>
    <name evidence="5" type="ORF">J2T55_002517</name>
</gene>
<evidence type="ECO:0000256" key="1">
    <source>
        <dbReference type="ARBA" id="ARBA00006611"/>
    </source>
</evidence>
<reference evidence="5" key="1">
    <citation type="submission" date="2022-08" db="EMBL/GenBank/DDBJ databases">
        <title>Genomic Encyclopedia of Type Strains, Phase III (KMG-III): the genomes of soil and plant-associated and newly described type strains.</title>
        <authorList>
            <person name="Whitman W."/>
        </authorList>
    </citation>
    <scope>NUCLEOTIDE SEQUENCE</scope>
    <source>
        <strain evidence="5">HMT 1</strain>
    </source>
</reference>
<dbReference type="SUPFAM" id="SSF52540">
    <property type="entry name" value="P-loop containing nucleoside triphosphate hydrolases"/>
    <property type="match status" value="1"/>
</dbReference>
<comment type="similarity">
    <text evidence="1">Belongs to the GSP E family.</text>
</comment>
<protein>
    <submittedName>
        <fullName evidence="5">MSHA biogenesis protein MshE</fullName>
    </submittedName>
</protein>
<dbReference type="PANTHER" id="PTHR30258">
    <property type="entry name" value="TYPE II SECRETION SYSTEM PROTEIN GSPE-RELATED"/>
    <property type="match status" value="1"/>
</dbReference>
<evidence type="ECO:0000313" key="6">
    <source>
        <dbReference type="Proteomes" id="UP001204445"/>
    </source>
</evidence>
<comment type="caution">
    <text evidence="5">The sequence shown here is derived from an EMBL/GenBank/DDBJ whole genome shotgun (WGS) entry which is preliminary data.</text>
</comment>
<dbReference type="InterPro" id="IPR001482">
    <property type="entry name" value="T2SS/T4SS_dom"/>
</dbReference>
<dbReference type="PROSITE" id="PS00662">
    <property type="entry name" value="T2SP_E"/>
    <property type="match status" value="1"/>
</dbReference>
<dbReference type="Pfam" id="PF00437">
    <property type="entry name" value="T2SSE"/>
    <property type="match status" value="1"/>
</dbReference>
<dbReference type="Gene3D" id="3.30.300.160">
    <property type="entry name" value="Type II secretion system, protein E, N-terminal domain"/>
    <property type="match status" value="1"/>
</dbReference>
<dbReference type="InterPro" id="IPR007831">
    <property type="entry name" value="T2SS_GspE_N"/>
</dbReference>
<keyword evidence="6" id="KW-1185">Reference proteome</keyword>
<dbReference type="EMBL" id="JANUCT010000024">
    <property type="protein sequence ID" value="MCS3904481.1"/>
    <property type="molecule type" value="Genomic_DNA"/>
</dbReference>
<dbReference type="GO" id="GO:0016887">
    <property type="term" value="F:ATP hydrolysis activity"/>
    <property type="evidence" value="ECO:0007669"/>
    <property type="project" value="TreeGrafter"/>
</dbReference>
<dbReference type="FunFam" id="3.40.50.300:FF:000398">
    <property type="entry name" value="Type IV pilus assembly ATPase PilB"/>
    <property type="match status" value="1"/>
</dbReference>
<keyword evidence="2" id="KW-0547">Nucleotide-binding</keyword>
<dbReference type="RefSeq" id="WP_259057526.1">
    <property type="nucleotide sequence ID" value="NZ_JANUCT010000024.1"/>
</dbReference>
<organism evidence="5 6">
    <name type="scientific">Methylohalomonas lacus</name>
    <dbReference type="NCBI Taxonomy" id="398773"/>
    <lineage>
        <taxon>Bacteria</taxon>
        <taxon>Pseudomonadati</taxon>
        <taxon>Pseudomonadota</taxon>
        <taxon>Gammaproteobacteria</taxon>
        <taxon>Methylohalomonadales</taxon>
        <taxon>Methylohalomonadaceae</taxon>
        <taxon>Methylohalomonas</taxon>
    </lineage>
</organism>
<dbReference type="InterPro" id="IPR027417">
    <property type="entry name" value="P-loop_NTPase"/>
</dbReference>
<accession>A0AAE3L2F6</accession>
<dbReference type="InterPro" id="IPR037257">
    <property type="entry name" value="T2SS_E_N_sf"/>
</dbReference>
<dbReference type="Proteomes" id="UP001204445">
    <property type="component" value="Unassembled WGS sequence"/>
</dbReference>
<evidence type="ECO:0000256" key="3">
    <source>
        <dbReference type="ARBA" id="ARBA00022840"/>
    </source>
</evidence>
<dbReference type="GO" id="GO:0005524">
    <property type="term" value="F:ATP binding"/>
    <property type="evidence" value="ECO:0007669"/>
    <property type="project" value="UniProtKB-KW"/>
</dbReference>
<feature type="domain" description="Bacterial type II secretion system protein E" evidence="4">
    <location>
        <begin position="381"/>
        <end position="395"/>
    </location>
</feature>
<sequence>MSSRRKVRLGDLLVEQKLISEEQLQAALADQKKTGHKLGRALIENGFVDEEQILQTLSSQLSIPYIDILHYKLKPETVRLIPEIQARRFRAVALEDNADGVLVGMADPTNIFAYDELARLLKRPIHLAVVRERDLLRTLDSVYRRTEEISGYAEQLSDELAEGDVDLASMVSNADVADAPVVKLLSSLFEDAVQIGASDIHIEPDEEVLRIRQRVDGALQEQIVDEARIAQALVLRLKLIAGLDISEKRLPQDGRFSIRVKDRNIDVRMSTMPVAYGETVVMRLLDQSSGILSLPELGMPPDIRRRYELLAGRPHGMVLVTGPTGSGKTTTLYATLKLLNRTDNKIITVEDPVEYRLPRTNQIQVKTEIGLDFARVLRSALRHDPDIILVGEIRDEETAEIALRAAMTGHLVLSTLHTNDAISTINRLLDMGIKSYLLAAALHGILAQRLVRRVCKSCARPHTLTDHERIWLKAYADERALKAPYVKGNGCGYCNHTGYAGRIGVYELLDIDRNLTDILGSGDSAAFSHAARRAPGYVPLQQVALNYAKQGMTTMEEVLRVAVDIEAIMQYDGQDTQPDQHVLES</sequence>
<dbReference type="Gene3D" id="3.40.50.300">
    <property type="entry name" value="P-loop containing nucleotide triphosphate hydrolases"/>
    <property type="match status" value="1"/>
</dbReference>
<evidence type="ECO:0000313" key="5">
    <source>
        <dbReference type="EMBL" id="MCS3904481.1"/>
    </source>
</evidence>
<dbReference type="AlphaFoldDB" id="A0AAE3L2F6"/>
<dbReference type="Gene3D" id="3.30.450.90">
    <property type="match status" value="1"/>
</dbReference>
<proteinExistence type="inferred from homology"/>
<keyword evidence="3" id="KW-0067">ATP-binding</keyword>